<dbReference type="Proteomes" id="UP000278035">
    <property type="component" value="Chromosome"/>
</dbReference>
<dbReference type="RefSeq" id="WP_124731078.1">
    <property type="nucleotide sequence ID" value="NZ_CBCSKC010000048.1"/>
</dbReference>
<dbReference type="KEGG" id="slj:EGC82_12620"/>
<dbReference type="OrthoDB" id="7068168at2"/>
<gene>
    <name evidence="1" type="ORF">EGC82_12620</name>
</gene>
<keyword evidence="2" id="KW-1185">Reference proteome</keyword>
<accession>A0A3G8LXR1</accession>
<reference evidence="2" key="1">
    <citation type="submission" date="2018-11" db="EMBL/GenBank/DDBJ databases">
        <title>Shewanella sp. M2.</title>
        <authorList>
            <person name="Hwang Y.J."/>
            <person name="Hwang C.Y."/>
        </authorList>
    </citation>
    <scope>NUCLEOTIDE SEQUENCE [LARGE SCALE GENOMIC DNA]</scope>
    <source>
        <strain evidence="2">LMG 19866</strain>
    </source>
</reference>
<proteinExistence type="predicted"/>
<dbReference type="EMBL" id="CP034015">
    <property type="protein sequence ID" value="AZG73530.1"/>
    <property type="molecule type" value="Genomic_DNA"/>
</dbReference>
<sequence length="169" mass="19928">MTQVDFIDIINKHCPVVFTTEYLLQALIYTYETEDAAILRKYMHNNLYRLEKKHFIKRLSPKSCRNAQFEQRLSLHAPIHMQPKRPNSTLHKHIDNQSMVKNHYNVLQQHIKQLTHKLNAFKLLSHKFHLYSPIINGKIKVLDTELYAKGIELNAVNELIDEIKKSSRG</sequence>
<name>A0A3G8LXR1_9GAMM</name>
<dbReference type="AlphaFoldDB" id="A0A3G8LXR1"/>
<protein>
    <submittedName>
        <fullName evidence="1">Uncharacterized protein</fullName>
    </submittedName>
</protein>
<evidence type="ECO:0000313" key="1">
    <source>
        <dbReference type="EMBL" id="AZG73530.1"/>
    </source>
</evidence>
<organism evidence="1 2">
    <name type="scientific">Shewanella livingstonensis</name>
    <dbReference type="NCBI Taxonomy" id="150120"/>
    <lineage>
        <taxon>Bacteria</taxon>
        <taxon>Pseudomonadati</taxon>
        <taxon>Pseudomonadota</taxon>
        <taxon>Gammaproteobacteria</taxon>
        <taxon>Alteromonadales</taxon>
        <taxon>Shewanellaceae</taxon>
        <taxon>Shewanella</taxon>
    </lineage>
</organism>
<evidence type="ECO:0000313" key="2">
    <source>
        <dbReference type="Proteomes" id="UP000278035"/>
    </source>
</evidence>